<dbReference type="AlphaFoldDB" id="A0A6G8F329"/>
<protein>
    <recommendedName>
        <fullName evidence="2">Nucleotidyltransferase</fullName>
    </recommendedName>
</protein>
<dbReference type="PANTHER" id="PTHR34817:SF2">
    <property type="entry name" value="NUCLEOTIDYLTRANSFERASE"/>
    <property type="match status" value="1"/>
</dbReference>
<proteinExistence type="predicted"/>
<gene>
    <name evidence="1" type="ORF">PlAlph_6020</name>
</gene>
<dbReference type="PANTHER" id="PTHR34817">
    <property type="entry name" value="NUCLEOTIDYLTRANSFERASE"/>
    <property type="match status" value="1"/>
</dbReference>
<evidence type="ECO:0000313" key="1">
    <source>
        <dbReference type="EMBL" id="QIM10710.1"/>
    </source>
</evidence>
<sequence length="260" mass="30325">MKKVIVDVLKQLEERENIKILFAVENGSRVWNMASKDSDYDVRFVFCRPLKDYIRLTSHSEVINAAYDENLQPCEVHGSMLDMSGFDIFKYLKLLSGSNPTAIEWLMSPMVYWGNNDVPLRQYVQENFNPEKLFYHYYGLFKRNYLDDFVAEREITYKRYLYAMRGILNAEYVAGKLKIPPLDFRQTVEESKASLPEDVYAKLSEVIEIKASGKEKDAIGHVKPFDDFFAEKINMIYTGIVKKEIDQAVFDAFLQDCLHV</sequence>
<accession>A0A6G8F329</accession>
<dbReference type="Pfam" id="PF10127">
    <property type="entry name" value="RlaP"/>
    <property type="match status" value="1"/>
</dbReference>
<dbReference type="InterPro" id="IPR018775">
    <property type="entry name" value="RlaP"/>
</dbReference>
<reference evidence="1" key="1">
    <citation type="journal article" date="2020" name="J. ISSAAS">
        <title>Lactobacilli and other gastrointestinal microbiota of Peromyscus leucopus, reservoir host for agents of Lyme disease and other zoonoses in North America.</title>
        <authorList>
            <person name="Milovic A."/>
            <person name="Bassam K."/>
            <person name="Shao H."/>
            <person name="Chatzistamou I."/>
            <person name="Tufts D.M."/>
            <person name="Diuk-Wasser M."/>
            <person name="Barbour A.G."/>
        </authorList>
    </citation>
    <scope>NUCLEOTIDE SEQUENCE</scope>
    <source>
        <strain evidence="1">LL90</strain>
    </source>
</reference>
<evidence type="ECO:0008006" key="2">
    <source>
        <dbReference type="Google" id="ProtNLM"/>
    </source>
</evidence>
<name>A0A6G8F329_9PROT</name>
<organism evidence="1">
    <name type="scientific">uncultured Alphaproteobacteria bacterium</name>
    <dbReference type="NCBI Taxonomy" id="91750"/>
    <lineage>
        <taxon>Bacteria</taxon>
        <taxon>Pseudomonadati</taxon>
        <taxon>Pseudomonadota</taxon>
        <taxon>Alphaproteobacteria</taxon>
        <taxon>environmental samples</taxon>
    </lineage>
</organism>
<dbReference type="EMBL" id="MN990732">
    <property type="protein sequence ID" value="QIM10710.1"/>
    <property type="molecule type" value="Genomic_DNA"/>
</dbReference>